<reference evidence="1 2" key="1">
    <citation type="submission" date="2016-04" db="EMBL/GenBank/DDBJ databases">
        <title>Complete genome sequence of Dokdonella koreensis DS-123T.</title>
        <authorList>
            <person name="Kim J.F."/>
            <person name="Lee H."/>
            <person name="Kwak M.-J."/>
        </authorList>
    </citation>
    <scope>NUCLEOTIDE SEQUENCE [LARGE SCALE GENOMIC DNA]</scope>
    <source>
        <strain evidence="1 2">DS-123</strain>
    </source>
</reference>
<dbReference type="RefSeq" id="WP_067648053.1">
    <property type="nucleotide sequence ID" value="NZ_CP015249.1"/>
</dbReference>
<dbReference type="KEGG" id="dko:I596_2512"/>
<keyword evidence="2" id="KW-1185">Reference proteome</keyword>
<gene>
    <name evidence="1" type="ORF">I596_2512</name>
</gene>
<evidence type="ECO:0000313" key="2">
    <source>
        <dbReference type="Proteomes" id="UP000076830"/>
    </source>
</evidence>
<accession>A0A160DVE4</accession>
<dbReference type="Proteomes" id="UP000076830">
    <property type="component" value="Chromosome"/>
</dbReference>
<protein>
    <recommendedName>
        <fullName evidence="3">DUF2188 domain containing protein</fullName>
    </recommendedName>
</protein>
<evidence type="ECO:0008006" key="3">
    <source>
        <dbReference type="Google" id="ProtNLM"/>
    </source>
</evidence>
<proteinExistence type="predicted"/>
<dbReference type="EMBL" id="CP015249">
    <property type="protein sequence ID" value="ANB18515.1"/>
    <property type="molecule type" value="Genomic_DNA"/>
</dbReference>
<dbReference type="AlphaFoldDB" id="A0A160DVE4"/>
<evidence type="ECO:0000313" key="1">
    <source>
        <dbReference type="EMBL" id="ANB18515.1"/>
    </source>
</evidence>
<name>A0A160DVE4_9GAMM</name>
<sequence>MRRIVIKECEGSWMFDCDDNGAVSAESPLKAAMAALEYGETLRGRTPGYIIRLDHRRATSPDDWITLHARVF</sequence>
<organism evidence="1 2">
    <name type="scientific">Dokdonella koreensis DS-123</name>
    <dbReference type="NCBI Taxonomy" id="1300342"/>
    <lineage>
        <taxon>Bacteria</taxon>
        <taxon>Pseudomonadati</taxon>
        <taxon>Pseudomonadota</taxon>
        <taxon>Gammaproteobacteria</taxon>
        <taxon>Lysobacterales</taxon>
        <taxon>Rhodanobacteraceae</taxon>
        <taxon>Dokdonella</taxon>
    </lineage>
</organism>